<protein>
    <submittedName>
        <fullName evidence="1">Uncharacterized protein</fullName>
    </submittedName>
</protein>
<reference evidence="1" key="1">
    <citation type="submission" date="2020-04" db="EMBL/GenBank/DDBJ databases">
        <authorList>
            <person name="Chiriac C."/>
            <person name="Salcher M."/>
            <person name="Ghai R."/>
            <person name="Kavagutti S V."/>
        </authorList>
    </citation>
    <scope>NUCLEOTIDE SEQUENCE</scope>
</reference>
<gene>
    <name evidence="1" type="ORF">UFOVP822_19</name>
</gene>
<accession>A0A6J5P1H1</accession>
<evidence type="ECO:0000313" key="1">
    <source>
        <dbReference type="EMBL" id="CAB4165153.1"/>
    </source>
</evidence>
<name>A0A6J5P1H1_9CAUD</name>
<sequence>MIAILLTLALGADCNGGQCSAARAPRVSVQVTTTRTVHRERGGKLFHRRGRTVAGRCK</sequence>
<dbReference type="EMBL" id="LR796775">
    <property type="protein sequence ID" value="CAB4165153.1"/>
    <property type="molecule type" value="Genomic_DNA"/>
</dbReference>
<proteinExistence type="predicted"/>
<organism evidence="1">
    <name type="scientific">uncultured Caudovirales phage</name>
    <dbReference type="NCBI Taxonomy" id="2100421"/>
    <lineage>
        <taxon>Viruses</taxon>
        <taxon>Duplodnaviria</taxon>
        <taxon>Heunggongvirae</taxon>
        <taxon>Uroviricota</taxon>
        <taxon>Caudoviricetes</taxon>
        <taxon>Peduoviridae</taxon>
        <taxon>Maltschvirus</taxon>
        <taxon>Maltschvirus maltsch</taxon>
    </lineage>
</organism>